<evidence type="ECO:0000313" key="2">
    <source>
        <dbReference type="Proteomes" id="UP000326912"/>
    </source>
</evidence>
<gene>
    <name evidence="1" type="ORF">KDW_19340</name>
</gene>
<reference evidence="1 2" key="1">
    <citation type="submission" date="2019-10" db="EMBL/GenBank/DDBJ databases">
        <title>Dictyobacter vulcani sp. nov., within the class Ktedonobacteria, isolated from soil of volcanic Mt. Zao.</title>
        <authorList>
            <person name="Zheng Y."/>
            <person name="Wang C.M."/>
            <person name="Sakai Y."/>
            <person name="Abe K."/>
            <person name="Yokota A."/>
            <person name="Yabe S."/>
        </authorList>
    </citation>
    <scope>NUCLEOTIDE SEQUENCE [LARGE SCALE GENOMIC DNA]</scope>
    <source>
        <strain evidence="1 2">W12</strain>
    </source>
</reference>
<accession>A0A5J4KL17</accession>
<name>A0A5J4KL17_9CHLR</name>
<comment type="caution">
    <text evidence="1">The sequence shown here is derived from an EMBL/GenBank/DDBJ whole genome shotgun (WGS) entry which is preliminary data.</text>
</comment>
<keyword evidence="2" id="KW-1185">Reference proteome</keyword>
<proteinExistence type="predicted"/>
<protein>
    <submittedName>
        <fullName evidence="1">Uncharacterized protein</fullName>
    </submittedName>
</protein>
<evidence type="ECO:0000313" key="1">
    <source>
        <dbReference type="EMBL" id="GER87772.1"/>
    </source>
</evidence>
<dbReference type="AlphaFoldDB" id="A0A5J4KL17"/>
<sequence>MRNTGMKYRASRIEQDPLNYFLQHDNGGPFLQVADVMLRKNKDPKEVFAHLIRIATDSEWSHSAIFYLISDPRQGFNNTFLVEAKTKGIHLASWRNEVIPFDKFTVGIKRPCLDWYVENPYEQSRHNVYDPEDIHGIGYLRHVRGIAIDQINGLYDHKTVYELAALYAERVAKRHLGAVPAIADAAAGVANIFKKWDEKDDSAQSMLHFICSGLVQYSFFEALRLRIINDLAIPEHREAGLSNLSNLHRIIYREDPEGIIPRYIEQIQNNLDEIHAPVPDDVLDFLKTATPADFNNSPQLEWRFVILKGSVWRIERAAVDYMVSDKDEAEVLKMLESEHRP</sequence>
<dbReference type="Gene3D" id="3.90.1720.10">
    <property type="entry name" value="endopeptidase domain like (from Nostoc punctiforme)"/>
    <property type="match status" value="1"/>
</dbReference>
<dbReference type="Proteomes" id="UP000326912">
    <property type="component" value="Unassembled WGS sequence"/>
</dbReference>
<organism evidence="1 2">
    <name type="scientific">Dictyobacter vulcani</name>
    <dbReference type="NCBI Taxonomy" id="2607529"/>
    <lineage>
        <taxon>Bacteria</taxon>
        <taxon>Bacillati</taxon>
        <taxon>Chloroflexota</taxon>
        <taxon>Ktedonobacteria</taxon>
        <taxon>Ktedonobacterales</taxon>
        <taxon>Dictyobacteraceae</taxon>
        <taxon>Dictyobacter</taxon>
    </lineage>
</organism>
<dbReference type="EMBL" id="BKZW01000001">
    <property type="protein sequence ID" value="GER87772.1"/>
    <property type="molecule type" value="Genomic_DNA"/>
</dbReference>